<evidence type="ECO:0000313" key="6">
    <source>
        <dbReference type="EMBL" id="KEO81560.1"/>
    </source>
</evidence>
<organism evidence="6 7">
    <name type="scientific">Tumebacillus flagellatus</name>
    <dbReference type="NCBI Taxonomy" id="1157490"/>
    <lineage>
        <taxon>Bacteria</taxon>
        <taxon>Bacillati</taxon>
        <taxon>Bacillota</taxon>
        <taxon>Bacilli</taxon>
        <taxon>Bacillales</taxon>
        <taxon>Alicyclobacillaceae</taxon>
        <taxon>Tumebacillus</taxon>
    </lineage>
</organism>
<dbReference type="GO" id="GO:0005524">
    <property type="term" value="F:ATP binding"/>
    <property type="evidence" value="ECO:0007669"/>
    <property type="project" value="UniProtKB-KW"/>
</dbReference>
<dbReference type="NCBIfam" id="TIGR02727">
    <property type="entry name" value="MTHFS_bact"/>
    <property type="match status" value="1"/>
</dbReference>
<dbReference type="GO" id="GO:0009396">
    <property type="term" value="P:folic acid-containing compound biosynthetic process"/>
    <property type="evidence" value="ECO:0007669"/>
    <property type="project" value="TreeGrafter"/>
</dbReference>
<dbReference type="PIRSF" id="PIRSF006806">
    <property type="entry name" value="FTHF_cligase"/>
    <property type="match status" value="1"/>
</dbReference>
<dbReference type="InterPro" id="IPR002698">
    <property type="entry name" value="FTHF_cligase"/>
</dbReference>
<evidence type="ECO:0000256" key="1">
    <source>
        <dbReference type="ARBA" id="ARBA00010638"/>
    </source>
</evidence>
<proteinExistence type="inferred from homology"/>
<dbReference type="Pfam" id="PF01812">
    <property type="entry name" value="5-FTHF_cyc-lig"/>
    <property type="match status" value="1"/>
</dbReference>
<dbReference type="PANTHER" id="PTHR23407">
    <property type="entry name" value="ATPASE INHIBITOR/5-FORMYLTETRAHYDROFOLATE CYCLO-LIGASE"/>
    <property type="match status" value="1"/>
</dbReference>
<feature type="binding site" evidence="4">
    <location>
        <begin position="6"/>
        <end position="10"/>
    </location>
    <ligand>
        <name>ATP</name>
        <dbReference type="ChEBI" id="CHEBI:30616"/>
    </ligand>
</feature>
<evidence type="ECO:0000256" key="4">
    <source>
        <dbReference type="PIRSR" id="PIRSR006806-1"/>
    </source>
</evidence>
<dbReference type="OrthoDB" id="9801938at2"/>
<dbReference type="InterPro" id="IPR024185">
    <property type="entry name" value="FTHF_cligase-like_sf"/>
</dbReference>
<dbReference type="InterPro" id="IPR037171">
    <property type="entry name" value="NagB/RpiA_transferase-like"/>
</dbReference>
<keyword evidence="5" id="KW-0460">Magnesium</keyword>
<comment type="catalytic activity">
    <reaction evidence="5">
        <text>(6S)-5-formyl-5,6,7,8-tetrahydrofolate + ATP = (6R)-5,10-methenyltetrahydrofolate + ADP + phosphate</text>
        <dbReference type="Rhea" id="RHEA:10488"/>
        <dbReference type="ChEBI" id="CHEBI:30616"/>
        <dbReference type="ChEBI" id="CHEBI:43474"/>
        <dbReference type="ChEBI" id="CHEBI:57455"/>
        <dbReference type="ChEBI" id="CHEBI:57457"/>
        <dbReference type="ChEBI" id="CHEBI:456216"/>
        <dbReference type="EC" id="6.3.3.2"/>
    </reaction>
</comment>
<feature type="binding site" evidence="4">
    <location>
        <position position="52"/>
    </location>
    <ligand>
        <name>substrate</name>
    </ligand>
</feature>
<gene>
    <name evidence="6" type="ORF">EL26_19950</name>
</gene>
<evidence type="ECO:0000256" key="2">
    <source>
        <dbReference type="ARBA" id="ARBA00022741"/>
    </source>
</evidence>
<dbReference type="PANTHER" id="PTHR23407:SF1">
    <property type="entry name" value="5-FORMYLTETRAHYDROFOLATE CYCLO-LIGASE"/>
    <property type="match status" value="1"/>
</dbReference>
<keyword evidence="5" id="KW-0479">Metal-binding</keyword>
<keyword evidence="2 4" id="KW-0547">Nucleotide-binding</keyword>
<keyword evidence="3 4" id="KW-0067">ATP-binding</keyword>
<name>A0A074LLY9_9BACL</name>
<dbReference type="Proteomes" id="UP000027931">
    <property type="component" value="Unassembled WGS sequence"/>
</dbReference>
<dbReference type="Gene3D" id="3.40.50.10420">
    <property type="entry name" value="NagB/RpiA/CoA transferase-like"/>
    <property type="match status" value="1"/>
</dbReference>
<comment type="similarity">
    <text evidence="1 5">Belongs to the 5-formyltetrahydrofolate cyclo-ligase family.</text>
</comment>
<sequence>MNPAEKKALRRRLLDERQTLSVEARAALDQKILNRLLALPEVQAANTMLVYLDFRAEVSSRGLIEWGIAQGKTVCAPVTIVDERRLIPVKLRCADDVILGAYDIREPANRSDTVDAEEIDLVVLPGVGFDREGGRLGYGGGYYDRFLPKLKPGTPRIAVAYELQMLDAVPLEPHDARLDAVVTEARVYRRM</sequence>
<reference evidence="6 7" key="1">
    <citation type="journal article" date="2013" name="Int. J. Syst. Evol. Microbiol.">
        <title>Tumebacillus flagellatus sp. nov., an alpha-amylase/pullulanase-producing bacterium isolated from cassava wastewater.</title>
        <authorList>
            <person name="Wang Q."/>
            <person name="Xie N."/>
            <person name="Qin Y."/>
            <person name="Shen N."/>
            <person name="Zhu J."/>
            <person name="Mi H."/>
            <person name="Huang R."/>
        </authorList>
    </citation>
    <scope>NUCLEOTIDE SEQUENCE [LARGE SCALE GENOMIC DNA]</scope>
    <source>
        <strain evidence="6 7">GST4</strain>
    </source>
</reference>
<dbReference type="EC" id="6.3.3.2" evidence="5"/>
<protein>
    <recommendedName>
        <fullName evidence="5">5-formyltetrahydrofolate cyclo-ligase</fullName>
        <ecNumber evidence="5">6.3.3.2</ecNumber>
    </recommendedName>
</protein>
<dbReference type="eggNOG" id="COG0212">
    <property type="taxonomic scope" value="Bacteria"/>
</dbReference>
<keyword evidence="7" id="KW-1185">Reference proteome</keyword>
<evidence type="ECO:0000313" key="7">
    <source>
        <dbReference type="Proteomes" id="UP000027931"/>
    </source>
</evidence>
<dbReference type="STRING" id="1157490.EL26_19950"/>
<feature type="binding site" evidence="4">
    <location>
        <position position="57"/>
    </location>
    <ligand>
        <name>substrate</name>
    </ligand>
</feature>
<comment type="caution">
    <text evidence="6">The sequence shown here is derived from an EMBL/GenBank/DDBJ whole genome shotgun (WGS) entry which is preliminary data.</text>
</comment>
<dbReference type="GO" id="GO:0046872">
    <property type="term" value="F:metal ion binding"/>
    <property type="evidence" value="ECO:0007669"/>
    <property type="project" value="UniProtKB-KW"/>
</dbReference>
<dbReference type="SUPFAM" id="SSF100950">
    <property type="entry name" value="NagB/RpiA/CoA transferase-like"/>
    <property type="match status" value="1"/>
</dbReference>
<accession>A0A074LLY9</accession>
<feature type="binding site" evidence="4">
    <location>
        <begin position="135"/>
        <end position="143"/>
    </location>
    <ligand>
        <name>ATP</name>
        <dbReference type="ChEBI" id="CHEBI:30616"/>
    </ligand>
</feature>
<dbReference type="GO" id="GO:0035999">
    <property type="term" value="P:tetrahydrofolate interconversion"/>
    <property type="evidence" value="ECO:0007669"/>
    <property type="project" value="TreeGrafter"/>
</dbReference>
<comment type="cofactor">
    <cofactor evidence="5">
        <name>Mg(2+)</name>
        <dbReference type="ChEBI" id="CHEBI:18420"/>
    </cofactor>
</comment>
<dbReference type="GO" id="GO:0030272">
    <property type="term" value="F:5-formyltetrahydrofolate cyclo-ligase activity"/>
    <property type="evidence" value="ECO:0007669"/>
    <property type="project" value="UniProtKB-EC"/>
</dbReference>
<evidence type="ECO:0000256" key="5">
    <source>
        <dbReference type="RuleBase" id="RU361279"/>
    </source>
</evidence>
<evidence type="ECO:0000256" key="3">
    <source>
        <dbReference type="ARBA" id="ARBA00022840"/>
    </source>
</evidence>
<dbReference type="RefSeq" id="WP_038092730.1">
    <property type="nucleotide sequence ID" value="NZ_JMIR01000035.1"/>
</dbReference>
<dbReference type="AlphaFoldDB" id="A0A074LLY9"/>
<dbReference type="EMBL" id="JMIR01000035">
    <property type="protein sequence ID" value="KEO81560.1"/>
    <property type="molecule type" value="Genomic_DNA"/>
</dbReference>